<feature type="compositionally biased region" description="Low complexity" evidence="1">
    <location>
        <begin position="117"/>
        <end position="129"/>
    </location>
</feature>
<keyword evidence="3" id="KW-1185">Reference proteome</keyword>
<proteinExistence type="predicted"/>
<protein>
    <submittedName>
        <fullName evidence="2">(Mediterranean fruit fly) hypothetical protein</fullName>
    </submittedName>
</protein>
<dbReference type="EMBL" id="CAJHJT010000001">
    <property type="protein sequence ID" value="CAD6995344.1"/>
    <property type="molecule type" value="Genomic_DNA"/>
</dbReference>
<dbReference type="Proteomes" id="UP000606786">
    <property type="component" value="Unassembled WGS sequence"/>
</dbReference>
<dbReference type="AlphaFoldDB" id="A0A811U8T3"/>
<organism evidence="2 3">
    <name type="scientific">Ceratitis capitata</name>
    <name type="common">Mediterranean fruit fly</name>
    <name type="synonym">Tephritis capitata</name>
    <dbReference type="NCBI Taxonomy" id="7213"/>
    <lineage>
        <taxon>Eukaryota</taxon>
        <taxon>Metazoa</taxon>
        <taxon>Ecdysozoa</taxon>
        <taxon>Arthropoda</taxon>
        <taxon>Hexapoda</taxon>
        <taxon>Insecta</taxon>
        <taxon>Pterygota</taxon>
        <taxon>Neoptera</taxon>
        <taxon>Endopterygota</taxon>
        <taxon>Diptera</taxon>
        <taxon>Brachycera</taxon>
        <taxon>Muscomorpha</taxon>
        <taxon>Tephritoidea</taxon>
        <taxon>Tephritidae</taxon>
        <taxon>Ceratitis</taxon>
        <taxon>Ceratitis</taxon>
    </lineage>
</organism>
<reference evidence="2" key="1">
    <citation type="submission" date="2020-11" db="EMBL/GenBank/DDBJ databases">
        <authorList>
            <person name="Whitehead M."/>
        </authorList>
    </citation>
    <scope>NUCLEOTIDE SEQUENCE</scope>
    <source>
        <strain evidence="2">EGII</strain>
    </source>
</reference>
<gene>
    <name evidence="2" type="ORF">CCAP1982_LOCUS4063</name>
</gene>
<feature type="compositionally biased region" description="Polar residues" evidence="1">
    <location>
        <begin position="97"/>
        <end position="111"/>
    </location>
</feature>
<feature type="region of interest" description="Disordered" evidence="1">
    <location>
        <begin position="97"/>
        <end position="137"/>
    </location>
</feature>
<evidence type="ECO:0000256" key="1">
    <source>
        <dbReference type="SAM" id="MobiDB-lite"/>
    </source>
</evidence>
<accession>A0A811U8T3</accession>
<name>A0A811U8T3_CERCA</name>
<sequence>MSRTIIGGNVVGYNPYQVGKPSCATYGLRSSSRYQGLCAPSVAPVVSANAIDTYEYKQNSNNKKYAYSTQSATATTSSSSSSPSVYSSSKQAANAFSQRKTTTTTSNSAFSATLHKATSTTTTTTASRRTQLRPRAVQKHTILRTYLSNPNLSEHQLQQQAQNNKNKNSNTDVGVAAEVYVFDESKQNQQVTHTTPQPAKRGWSLLTWRG</sequence>
<evidence type="ECO:0000313" key="3">
    <source>
        <dbReference type="Proteomes" id="UP000606786"/>
    </source>
</evidence>
<comment type="caution">
    <text evidence="2">The sequence shown here is derived from an EMBL/GenBank/DDBJ whole genome shotgun (WGS) entry which is preliminary data.</text>
</comment>
<evidence type="ECO:0000313" key="2">
    <source>
        <dbReference type="EMBL" id="CAD6995344.1"/>
    </source>
</evidence>
<dbReference type="OrthoDB" id="43654at2759"/>